<feature type="domain" description="SUF system FeS cluster assembly SufBD N-terminal" evidence="3">
    <location>
        <begin position="7"/>
        <end position="172"/>
    </location>
</feature>
<dbReference type="EMBL" id="CP003989">
    <property type="protein sequence ID" value="AGA33501.1"/>
    <property type="molecule type" value="Genomic_DNA"/>
</dbReference>
<evidence type="ECO:0000259" key="3">
    <source>
        <dbReference type="Pfam" id="PF19295"/>
    </source>
</evidence>
<dbReference type="Pfam" id="PF01458">
    <property type="entry name" value="SUFBD_core"/>
    <property type="match status" value="1"/>
</dbReference>
<dbReference type="PANTHER" id="PTHR43575">
    <property type="entry name" value="PROTEIN ABCI7, CHLOROPLASTIC"/>
    <property type="match status" value="1"/>
</dbReference>
<dbReference type="OrthoDB" id="9768262at2"/>
<dbReference type="InterPro" id="IPR037284">
    <property type="entry name" value="SUF_FeS_clus_asmbl_SufBD_sf"/>
</dbReference>
<feature type="domain" description="SUF system FeS cluster assembly SufBD core" evidence="2">
    <location>
        <begin position="185"/>
        <end position="410"/>
    </location>
</feature>
<proteinExistence type="inferred from homology"/>
<dbReference type="AlphaFoldDB" id="L0DYS0"/>
<dbReference type="RefSeq" id="WP_015258628.1">
    <property type="nucleotide sequence ID" value="NC_019902.2"/>
</dbReference>
<dbReference type="Proteomes" id="UP000010809">
    <property type="component" value="Chromosome"/>
</dbReference>
<dbReference type="KEGG" id="tni:TVNIR_1840"/>
<accession>L0DYS0</accession>
<gene>
    <name evidence="4" type="primary">sufD [C]</name>
    <name evidence="4" type="ordered locus">TVNIR_1840</name>
</gene>
<protein>
    <submittedName>
        <fullName evidence="4">Iron-sulfur cluster assembly protein SufD</fullName>
    </submittedName>
</protein>
<name>L0DYS0_THIND</name>
<evidence type="ECO:0000313" key="4">
    <source>
        <dbReference type="EMBL" id="AGA33501.1"/>
    </source>
</evidence>
<dbReference type="STRING" id="1255043.TVNIR_1840"/>
<dbReference type="NCBIfam" id="TIGR01981">
    <property type="entry name" value="sufD"/>
    <property type="match status" value="1"/>
</dbReference>
<organism evidence="4 5">
    <name type="scientific">Thioalkalivibrio nitratireducens (strain DSM 14787 / UNIQEM 213 / ALEN2)</name>
    <dbReference type="NCBI Taxonomy" id="1255043"/>
    <lineage>
        <taxon>Bacteria</taxon>
        <taxon>Pseudomonadati</taxon>
        <taxon>Pseudomonadota</taxon>
        <taxon>Gammaproteobacteria</taxon>
        <taxon>Chromatiales</taxon>
        <taxon>Ectothiorhodospiraceae</taxon>
        <taxon>Thioalkalivibrio</taxon>
    </lineage>
</organism>
<dbReference type="Pfam" id="PF19295">
    <property type="entry name" value="SufBD_N"/>
    <property type="match status" value="1"/>
</dbReference>
<dbReference type="PATRIC" id="fig|1255043.3.peg.1863"/>
<dbReference type="GO" id="GO:0016226">
    <property type="term" value="P:iron-sulfur cluster assembly"/>
    <property type="evidence" value="ECO:0007669"/>
    <property type="project" value="InterPro"/>
</dbReference>
<keyword evidence="5" id="KW-1185">Reference proteome</keyword>
<dbReference type="PANTHER" id="PTHR43575:SF1">
    <property type="entry name" value="PROTEIN ABCI7, CHLOROPLASTIC"/>
    <property type="match status" value="1"/>
</dbReference>
<sequence>MSANALSKHYADQVQHLQEVLPEGMPEWLAGRRRGAAVRFAEAGFPDPRMEEWKYTNVRPIATKPFVAAAGDAEVSADTVRALGFGGLDAYRMVFVDGRLRRDLSDLSELPEGAVVQGLGEALATDPDPLEPFLATLAHDRFSSFAALNTAFMNDGALVRLAQGIRLERPLHLLMLGSAGDTPIWSHPRVLIQAGEGAEATVIEHYADLPGANGFTNTVTELRAEAGARVRHYLLQDHADGAYHVGSVFVQQRRDSRVTSHNVNLGGRLVRHDLNVDLTEPGAEIELLGLFLAGGRQHVDTHTRVHHLSPNTTSRERYRGIGQGHGRGVFKGRVLVDQGAQKTDAQQHSANLLLSPNAEIDTKPELEIYADDVKCAHGATVGQLDETSLYYLRSRGIGTEQAREMLVFAFADEVLESMDLEPVRTNIEARLAARLPGGMALEAAASA</sequence>
<evidence type="ECO:0000256" key="1">
    <source>
        <dbReference type="ARBA" id="ARBA00043967"/>
    </source>
</evidence>
<dbReference type="InterPro" id="IPR011542">
    <property type="entry name" value="SUF_FeS_clus_asmbl_SufD"/>
</dbReference>
<comment type="similarity">
    <text evidence="1">Belongs to the iron-sulfur cluster assembly SufBD family.</text>
</comment>
<evidence type="ECO:0000259" key="2">
    <source>
        <dbReference type="Pfam" id="PF01458"/>
    </source>
</evidence>
<dbReference type="InterPro" id="IPR055346">
    <property type="entry name" value="Fe-S_cluster_assembly_SufBD"/>
</dbReference>
<dbReference type="InterPro" id="IPR000825">
    <property type="entry name" value="SUF_FeS_clus_asmbl_SufBD_core"/>
</dbReference>
<dbReference type="HOGENOM" id="CLU_026231_5_2_6"/>
<reference evidence="4" key="1">
    <citation type="submission" date="2015-12" db="EMBL/GenBank/DDBJ databases">
        <authorList>
            <person name="Tikhonova T.V."/>
            <person name="Pavlov A.R."/>
            <person name="Beletsky A.V."/>
            <person name="Mardanov A.V."/>
            <person name="Sorokin D.Y."/>
            <person name="Ravin N.V."/>
            <person name="Popov V.O."/>
        </authorList>
    </citation>
    <scope>NUCLEOTIDE SEQUENCE</scope>
    <source>
        <strain evidence="4">DSM 14787</strain>
    </source>
</reference>
<dbReference type="SUPFAM" id="SSF101960">
    <property type="entry name" value="Stabilizer of iron transporter SufD"/>
    <property type="match status" value="1"/>
</dbReference>
<evidence type="ECO:0000313" key="5">
    <source>
        <dbReference type="Proteomes" id="UP000010809"/>
    </source>
</evidence>
<dbReference type="InterPro" id="IPR045595">
    <property type="entry name" value="SufBD_N"/>
</dbReference>
<dbReference type="eggNOG" id="COG0719">
    <property type="taxonomic scope" value="Bacteria"/>
</dbReference>